<keyword evidence="2" id="KW-1185">Reference proteome</keyword>
<proteinExistence type="predicted"/>
<accession>A0A9P5Z8R3</accession>
<sequence length="77" mass="9128">MPSTFEECMRRGYLVRLFLTVIRHIGDDQKEISNNLMAMSHRLWKRLKTFLDSTRKPTPILQTSERAYNINISTLSR</sequence>
<dbReference type="EMBL" id="MU155152">
    <property type="protein sequence ID" value="KAF9483543.1"/>
    <property type="molecule type" value="Genomic_DNA"/>
</dbReference>
<evidence type="ECO:0000313" key="1">
    <source>
        <dbReference type="EMBL" id="KAF9483543.1"/>
    </source>
</evidence>
<organism evidence="1 2">
    <name type="scientific">Pholiota conissans</name>
    <dbReference type="NCBI Taxonomy" id="109636"/>
    <lineage>
        <taxon>Eukaryota</taxon>
        <taxon>Fungi</taxon>
        <taxon>Dikarya</taxon>
        <taxon>Basidiomycota</taxon>
        <taxon>Agaricomycotina</taxon>
        <taxon>Agaricomycetes</taxon>
        <taxon>Agaricomycetidae</taxon>
        <taxon>Agaricales</taxon>
        <taxon>Agaricineae</taxon>
        <taxon>Strophariaceae</taxon>
        <taxon>Pholiota</taxon>
    </lineage>
</organism>
<name>A0A9P5Z8R3_9AGAR</name>
<dbReference type="Proteomes" id="UP000807469">
    <property type="component" value="Unassembled WGS sequence"/>
</dbReference>
<evidence type="ECO:0000313" key="2">
    <source>
        <dbReference type="Proteomes" id="UP000807469"/>
    </source>
</evidence>
<reference evidence="1" key="1">
    <citation type="submission" date="2020-11" db="EMBL/GenBank/DDBJ databases">
        <authorList>
            <consortium name="DOE Joint Genome Institute"/>
            <person name="Ahrendt S."/>
            <person name="Riley R."/>
            <person name="Andreopoulos W."/>
            <person name="Labutti K."/>
            <person name="Pangilinan J."/>
            <person name="Ruiz-Duenas F.J."/>
            <person name="Barrasa J.M."/>
            <person name="Sanchez-Garcia M."/>
            <person name="Camarero S."/>
            <person name="Miyauchi S."/>
            <person name="Serrano A."/>
            <person name="Linde D."/>
            <person name="Babiker R."/>
            <person name="Drula E."/>
            <person name="Ayuso-Fernandez I."/>
            <person name="Pacheco R."/>
            <person name="Padilla G."/>
            <person name="Ferreira P."/>
            <person name="Barriuso J."/>
            <person name="Kellner H."/>
            <person name="Castanera R."/>
            <person name="Alfaro M."/>
            <person name="Ramirez L."/>
            <person name="Pisabarro A.G."/>
            <person name="Kuo A."/>
            <person name="Tritt A."/>
            <person name="Lipzen A."/>
            <person name="He G."/>
            <person name="Yan M."/>
            <person name="Ng V."/>
            <person name="Cullen D."/>
            <person name="Martin F."/>
            <person name="Rosso M.-N."/>
            <person name="Henrissat B."/>
            <person name="Hibbett D."/>
            <person name="Martinez A.T."/>
            <person name="Grigoriev I.V."/>
        </authorList>
    </citation>
    <scope>NUCLEOTIDE SEQUENCE</scope>
    <source>
        <strain evidence="1">CIRM-BRFM 674</strain>
    </source>
</reference>
<gene>
    <name evidence="1" type="ORF">BDN70DRAFT_873597</name>
</gene>
<protein>
    <submittedName>
        <fullName evidence="1">Uncharacterized protein</fullName>
    </submittedName>
</protein>
<dbReference type="AlphaFoldDB" id="A0A9P5Z8R3"/>
<comment type="caution">
    <text evidence="1">The sequence shown here is derived from an EMBL/GenBank/DDBJ whole genome shotgun (WGS) entry which is preliminary data.</text>
</comment>